<dbReference type="Proteomes" id="UP001316384">
    <property type="component" value="Chromosome"/>
</dbReference>
<organism evidence="2 3">
    <name type="scientific">Cellulomonas xiejunii</name>
    <dbReference type="NCBI Taxonomy" id="2968083"/>
    <lineage>
        <taxon>Bacteria</taxon>
        <taxon>Bacillati</taxon>
        <taxon>Actinomycetota</taxon>
        <taxon>Actinomycetes</taxon>
        <taxon>Micrococcales</taxon>
        <taxon>Cellulomonadaceae</taxon>
        <taxon>Cellulomonas</taxon>
    </lineage>
</organism>
<dbReference type="InterPro" id="IPR029068">
    <property type="entry name" value="Glyas_Bleomycin-R_OHBP_Dase"/>
</dbReference>
<reference evidence="2 3" key="1">
    <citation type="submission" date="2022-07" db="EMBL/GenBank/DDBJ databases">
        <title>Novel species in genus cellulomonas.</title>
        <authorList>
            <person name="Ye L."/>
        </authorList>
    </citation>
    <scope>NUCLEOTIDE SEQUENCE [LARGE SCALE GENOMIC DNA]</scope>
    <source>
        <strain evidence="3">zg-B89</strain>
    </source>
</reference>
<dbReference type="Gene3D" id="3.10.180.10">
    <property type="entry name" value="2,3-Dihydroxybiphenyl 1,2-Dioxygenase, domain 1"/>
    <property type="match status" value="1"/>
</dbReference>
<protein>
    <submittedName>
        <fullName evidence="2">VOC family protein</fullName>
    </submittedName>
</protein>
<dbReference type="EMBL" id="CP101987">
    <property type="protein sequence ID" value="UUI72067.1"/>
    <property type="molecule type" value="Genomic_DNA"/>
</dbReference>
<evidence type="ECO:0000259" key="1">
    <source>
        <dbReference type="PROSITE" id="PS51819"/>
    </source>
</evidence>
<gene>
    <name evidence="2" type="ORF">NP048_00930</name>
</gene>
<proteinExistence type="predicted"/>
<dbReference type="PROSITE" id="PS51819">
    <property type="entry name" value="VOC"/>
    <property type="match status" value="1"/>
</dbReference>
<dbReference type="RefSeq" id="WP_227577101.1">
    <property type="nucleotide sequence ID" value="NZ_CP101987.1"/>
</dbReference>
<evidence type="ECO:0000313" key="2">
    <source>
        <dbReference type="EMBL" id="UUI72067.1"/>
    </source>
</evidence>
<accession>A0ABY5KS94</accession>
<keyword evidence="3" id="KW-1185">Reference proteome</keyword>
<sequence>MSVRHPVPLTGFIQVAVVVEDIEAALDAWCELLDLPRPEVRETGPAPNPNETYRGETAAYGLKLAVLDCPERGFVVELHEPDENPSTFREFLDRHGNGVHHLGFQVGEARDAVVGELEATGHALRTVGVYDDGSWTIVDTEDVLGVNLNIKPHA</sequence>
<dbReference type="SUPFAM" id="SSF54593">
    <property type="entry name" value="Glyoxalase/Bleomycin resistance protein/Dihydroxybiphenyl dioxygenase"/>
    <property type="match status" value="1"/>
</dbReference>
<dbReference type="Pfam" id="PF13669">
    <property type="entry name" value="Glyoxalase_4"/>
    <property type="match status" value="1"/>
</dbReference>
<evidence type="ECO:0000313" key="3">
    <source>
        <dbReference type="Proteomes" id="UP001316384"/>
    </source>
</evidence>
<name>A0ABY5KS94_9CELL</name>
<feature type="domain" description="VOC" evidence="1">
    <location>
        <begin position="11"/>
        <end position="153"/>
    </location>
</feature>
<dbReference type="InterPro" id="IPR037523">
    <property type="entry name" value="VOC_core"/>
</dbReference>